<organism evidence="1">
    <name type="scientific">Rhizophora mucronata</name>
    <name type="common">Asiatic mangrove</name>
    <dbReference type="NCBI Taxonomy" id="61149"/>
    <lineage>
        <taxon>Eukaryota</taxon>
        <taxon>Viridiplantae</taxon>
        <taxon>Streptophyta</taxon>
        <taxon>Embryophyta</taxon>
        <taxon>Tracheophyta</taxon>
        <taxon>Spermatophyta</taxon>
        <taxon>Magnoliopsida</taxon>
        <taxon>eudicotyledons</taxon>
        <taxon>Gunneridae</taxon>
        <taxon>Pentapetalae</taxon>
        <taxon>rosids</taxon>
        <taxon>fabids</taxon>
        <taxon>Malpighiales</taxon>
        <taxon>Rhizophoraceae</taxon>
        <taxon>Rhizophora</taxon>
    </lineage>
</organism>
<evidence type="ECO:0000313" key="1">
    <source>
        <dbReference type="EMBL" id="MBX58123.1"/>
    </source>
</evidence>
<dbReference type="AlphaFoldDB" id="A0A2P2PTX1"/>
<name>A0A2P2PTX1_RHIMU</name>
<accession>A0A2P2PTX1</accession>
<dbReference type="EMBL" id="GGEC01077639">
    <property type="protein sequence ID" value="MBX58123.1"/>
    <property type="molecule type" value="Transcribed_RNA"/>
</dbReference>
<protein>
    <submittedName>
        <fullName evidence="1">Uncharacterized protein</fullName>
    </submittedName>
</protein>
<reference evidence="1" key="1">
    <citation type="submission" date="2018-02" db="EMBL/GenBank/DDBJ databases">
        <title>Rhizophora mucronata_Transcriptome.</title>
        <authorList>
            <person name="Meera S.P."/>
            <person name="Sreeshan A."/>
            <person name="Augustine A."/>
        </authorList>
    </citation>
    <scope>NUCLEOTIDE SEQUENCE</scope>
    <source>
        <tissue evidence="1">Leaf</tissue>
    </source>
</reference>
<proteinExistence type="predicted"/>
<sequence length="34" mass="3662">MGLSGHIHLTNLPHSNLPVTLVETISSIHRLGNC</sequence>